<name>A0A1H3SYX0_9BACI</name>
<accession>A0A1H3SYX0</accession>
<protein>
    <submittedName>
        <fullName evidence="3">Uncharacterized protein</fullName>
    </submittedName>
</protein>
<sequence length="51" mass="5594">MDGWRLAVFSAIPLTVSFSIGLFKQEDRNQREDPGAASTSSSAYTSCTHRT</sequence>
<gene>
    <name evidence="3" type="ORF">SAMN05421736_112139</name>
</gene>
<dbReference type="EMBL" id="FNPI01000012">
    <property type="protein sequence ID" value="SDZ43124.1"/>
    <property type="molecule type" value="Genomic_DNA"/>
</dbReference>
<organism evidence="3 4">
    <name type="scientific">Evansella caseinilytica</name>
    <dbReference type="NCBI Taxonomy" id="1503961"/>
    <lineage>
        <taxon>Bacteria</taxon>
        <taxon>Bacillati</taxon>
        <taxon>Bacillota</taxon>
        <taxon>Bacilli</taxon>
        <taxon>Bacillales</taxon>
        <taxon>Bacillaceae</taxon>
        <taxon>Evansella</taxon>
    </lineage>
</organism>
<feature type="region of interest" description="Disordered" evidence="1">
    <location>
        <begin position="28"/>
        <end position="51"/>
    </location>
</feature>
<keyword evidence="2" id="KW-1133">Transmembrane helix</keyword>
<dbReference type="AlphaFoldDB" id="A0A1H3SYX0"/>
<feature type="transmembrane region" description="Helical" evidence="2">
    <location>
        <begin position="6"/>
        <end position="23"/>
    </location>
</feature>
<evidence type="ECO:0000256" key="2">
    <source>
        <dbReference type="SAM" id="Phobius"/>
    </source>
</evidence>
<evidence type="ECO:0000313" key="4">
    <source>
        <dbReference type="Proteomes" id="UP000198935"/>
    </source>
</evidence>
<keyword evidence="2" id="KW-0472">Membrane</keyword>
<reference evidence="4" key="1">
    <citation type="submission" date="2016-10" db="EMBL/GenBank/DDBJ databases">
        <authorList>
            <person name="Varghese N."/>
            <person name="Submissions S."/>
        </authorList>
    </citation>
    <scope>NUCLEOTIDE SEQUENCE [LARGE SCALE GENOMIC DNA]</scope>
    <source>
        <strain evidence="4">SP</strain>
    </source>
</reference>
<proteinExistence type="predicted"/>
<dbReference type="STRING" id="1503961.SAMN05421736_112139"/>
<keyword evidence="4" id="KW-1185">Reference proteome</keyword>
<feature type="compositionally biased region" description="Low complexity" evidence="1">
    <location>
        <begin position="36"/>
        <end position="51"/>
    </location>
</feature>
<dbReference type="Proteomes" id="UP000198935">
    <property type="component" value="Unassembled WGS sequence"/>
</dbReference>
<keyword evidence="2" id="KW-0812">Transmembrane</keyword>
<evidence type="ECO:0000256" key="1">
    <source>
        <dbReference type="SAM" id="MobiDB-lite"/>
    </source>
</evidence>
<evidence type="ECO:0000313" key="3">
    <source>
        <dbReference type="EMBL" id="SDZ43124.1"/>
    </source>
</evidence>